<evidence type="ECO:0000313" key="12">
    <source>
        <dbReference type="Proteomes" id="UP000275579"/>
    </source>
</evidence>
<keyword evidence="2" id="KW-0813">Transport</keyword>
<feature type="region of interest" description="Disordered" evidence="8">
    <location>
        <begin position="78"/>
        <end position="98"/>
    </location>
</feature>
<evidence type="ECO:0000256" key="8">
    <source>
        <dbReference type="SAM" id="MobiDB-lite"/>
    </source>
</evidence>
<proteinExistence type="predicted"/>
<keyword evidence="5" id="KW-0029">Amino-acid transport</keyword>
<dbReference type="PANTHER" id="PTHR43495:SF2">
    <property type="entry name" value="D-SERINE_D-ALANINE_GLYCINE TRANSPORTER"/>
    <property type="match status" value="1"/>
</dbReference>
<dbReference type="Pfam" id="PF00324">
    <property type="entry name" value="AA_permease"/>
    <property type="match status" value="1"/>
</dbReference>
<evidence type="ECO:0000256" key="5">
    <source>
        <dbReference type="ARBA" id="ARBA00022970"/>
    </source>
</evidence>
<evidence type="ECO:0000259" key="10">
    <source>
        <dbReference type="Pfam" id="PF00324"/>
    </source>
</evidence>
<dbReference type="GO" id="GO:0006865">
    <property type="term" value="P:amino acid transport"/>
    <property type="evidence" value="ECO:0007669"/>
    <property type="project" value="UniProtKB-KW"/>
</dbReference>
<keyword evidence="6 9" id="KW-1133">Transmembrane helix</keyword>
<reference evidence="11 12" key="1">
    <citation type="submission" date="2018-04" db="EMBL/GenBank/DDBJ databases">
        <title>Complete genome sequences of Streptomyces lydicus strain WYEC and characterization of antagonistic properties of biological control agents.</title>
        <authorList>
            <person name="Mariita R.M."/>
            <person name="Sello J.K."/>
        </authorList>
    </citation>
    <scope>NUCLEOTIDE SEQUENCE [LARGE SCALE GENOMIC DNA]</scope>
    <source>
        <strain evidence="11 12">WYEC 108</strain>
    </source>
</reference>
<evidence type="ECO:0000313" key="11">
    <source>
        <dbReference type="EMBL" id="AZS69745.1"/>
    </source>
</evidence>
<accession>A0A3S9Y405</accession>
<evidence type="ECO:0000256" key="9">
    <source>
        <dbReference type="SAM" id="Phobius"/>
    </source>
</evidence>
<dbReference type="AlphaFoldDB" id="A0A3S9Y405"/>
<protein>
    <recommendedName>
        <fullName evidence="10">Amino acid permease/ SLC12A domain-containing protein</fullName>
    </recommendedName>
</protein>
<feature type="domain" description="Amino acid permease/ SLC12A" evidence="10">
    <location>
        <begin position="1"/>
        <end position="78"/>
    </location>
</feature>
<feature type="transmembrane region" description="Helical" evidence="9">
    <location>
        <begin position="54"/>
        <end position="73"/>
    </location>
</feature>
<name>A0A3S9Y405_9ACTN</name>
<feature type="transmembrane region" description="Helical" evidence="9">
    <location>
        <begin position="27"/>
        <end position="48"/>
    </location>
</feature>
<keyword evidence="7 9" id="KW-0472">Membrane</keyword>
<dbReference type="Proteomes" id="UP000275579">
    <property type="component" value="Chromosome"/>
</dbReference>
<dbReference type="GO" id="GO:0055085">
    <property type="term" value="P:transmembrane transport"/>
    <property type="evidence" value="ECO:0007669"/>
    <property type="project" value="InterPro"/>
</dbReference>
<evidence type="ECO:0000256" key="4">
    <source>
        <dbReference type="ARBA" id="ARBA00022692"/>
    </source>
</evidence>
<evidence type="ECO:0000256" key="7">
    <source>
        <dbReference type="ARBA" id="ARBA00023136"/>
    </source>
</evidence>
<dbReference type="EMBL" id="CP029042">
    <property type="protein sequence ID" value="AZS69745.1"/>
    <property type="molecule type" value="Genomic_DNA"/>
</dbReference>
<organism evidence="11 12">
    <name type="scientific">Streptomyces lydicus</name>
    <dbReference type="NCBI Taxonomy" id="47763"/>
    <lineage>
        <taxon>Bacteria</taxon>
        <taxon>Bacillati</taxon>
        <taxon>Actinomycetota</taxon>
        <taxon>Actinomycetes</taxon>
        <taxon>Kitasatosporales</taxon>
        <taxon>Streptomycetaceae</taxon>
        <taxon>Streptomyces</taxon>
    </lineage>
</organism>
<evidence type="ECO:0000256" key="6">
    <source>
        <dbReference type="ARBA" id="ARBA00022989"/>
    </source>
</evidence>
<dbReference type="InterPro" id="IPR004841">
    <property type="entry name" value="AA-permease/SLC12A_dom"/>
</dbReference>
<evidence type="ECO:0000256" key="3">
    <source>
        <dbReference type="ARBA" id="ARBA00022475"/>
    </source>
</evidence>
<comment type="subcellular location">
    <subcellularLocation>
        <location evidence="1">Cell membrane</location>
        <topology evidence="1">Multi-pass membrane protein</topology>
    </subcellularLocation>
</comment>
<dbReference type="GO" id="GO:0005886">
    <property type="term" value="C:plasma membrane"/>
    <property type="evidence" value="ECO:0007669"/>
    <property type="project" value="UniProtKB-SubCell"/>
</dbReference>
<evidence type="ECO:0000256" key="2">
    <source>
        <dbReference type="ARBA" id="ARBA00022448"/>
    </source>
</evidence>
<gene>
    <name evidence="11" type="ORF">DDE74_01035</name>
</gene>
<dbReference type="RefSeq" id="WP_127148978.1">
    <property type="nucleotide sequence ID" value="NZ_CP029042.1"/>
</dbReference>
<sequence>MIACAHLRYRAAVRAGRLRPVAFRMPLAPASNYFVLAFLGLVLVLLAFDAESRIALYVAPVWAAMLVAGYFLTRRRRAAGPHQDAPPDEEIAEPSRSR</sequence>
<keyword evidence="4 9" id="KW-0812">Transmembrane</keyword>
<keyword evidence="3" id="KW-1003">Cell membrane</keyword>
<dbReference type="PANTHER" id="PTHR43495">
    <property type="entry name" value="GABA PERMEASE"/>
    <property type="match status" value="1"/>
</dbReference>
<evidence type="ECO:0000256" key="1">
    <source>
        <dbReference type="ARBA" id="ARBA00004651"/>
    </source>
</evidence>